<dbReference type="Gene3D" id="3.40.50.2000">
    <property type="entry name" value="Glycogen Phosphorylase B"/>
    <property type="match status" value="2"/>
</dbReference>
<dbReference type="PANTHER" id="PTHR12526">
    <property type="entry name" value="GLYCOSYLTRANSFERASE"/>
    <property type="match status" value="1"/>
</dbReference>
<feature type="domain" description="Glycosyl transferase family 1" evidence="1">
    <location>
        <begin position="191"/>
        <end position="352"/>
    </location>
</feature>
<dbReference type="Pfam" id="PF00534">
    <property type="entry name" value="Glycos_transf_1"/>
    <property type="match status" value="1"/>
</dbReference>
<feature type="domain" description="Glycosyltransferase subfamily 4-like N-terminal" evidence="2">
    <location>
        <begin position="4"/>
        <end position="156"/>
    </location>
</feature>
<keyword evidence="3" id="KW-0808">Transferase</keyword>
<evidence type="ECO:0000313" key="3">
    <source>
        <dbReference type="EMBL" id="QGT78311.1"/>
    </source>
</evidence>
<evidence type="ECO:0000259" key="2">
    <source>
        <dbReference type="Pfam" id="PF13477"/>
    </source>
</evidence>
<evidence type="ECO:0000259" key="1">
    <source>
        <dbReference type="Pfam" id="PF00534"/>
    </source>
</evidence>
<dbReference type="RefSeq" id="WP_156573662.1">
    <property type="nucleotide sequence ID" value="NZ_CP046415.1"/>
</dbReference>
<reference evidence="3 4" key="1">
    <citation type="submission" date="2019-11" db="EMBL/GenBank/DDBJ databases">
        <authorList>
            <person name="Zhang J."/>
            <person name="Sun C."/>
        </authorList>
    </citation>
    <scope>NUCLEOTIDE SEQUENCE [LARGE SCALE GENOMIC DNA]</scope>
    <source>
        <strain evidence="4">sp2</strain>
    </source>
</reference>
<dbReference type="EMBL" id="CP046415">
    <property type="protein sequence ID" value="QGT78311.1"/>
    <property type="molecule type" value="Genomic_DNA"/>
</dbReference>
<keyword evidence="4" id="KW-1185">Reference proteome</keyword>
<organism evidence="3 4">
    <name type="scientific">Guyparkeria halophila</name>
    <dbReference type="NCBI Taxonomy" id="47960"/>
    <lineage>
        <taxon>Bacteria</taxon>
        <taxon>Pseudomonadati</taxon>
        <taxon>Pseudomonadota</taxon>
        <taxon>Gammaproteobacteria</taxon>
        <taxon>Chromatiales</taxon>
        <taxon>Thioalkalibacteraceae</taxon>
        <taxon>Guyparkeria</taxon>
    </lineage>
</organism>
<proteinExistence type="predicted"/>
<dbReference type="AlphaFoldDB" id="A0A6I6D4M1"/>
<dbReference type="GO" id="GO:1901135">
    <property type="term" value="P:carbohydrate derivative metabolic process"/>
    <property type="evidence" value="ECO:0007669"/>
    <property type="project" value="UniProtKB-ARBA"/>
</dbReference>
<evidence type="ECO:0000313" key="4">
    <source>
        <dbReference type="Proteomes" id="UP000427716"/>
    </source>
</evidence>
<dbReference type="KEGG" id="ghl:GM160_05010"/>
<sequence>MTERLLFVVNSPQFFLSHRLPIAMAAREEGYEVHVATARGGGCPTIESHGFVHHELPLSRSGRNLVNELRSFLALIQLFRRVRPSIVHLVTIKPVLYGGVAAQLTRVPAMVAAISGLGSVFVERSDSARLGLTRHLVQGAYRLALRHRNSAVIFQNPADRAALFSISAVRGGQDRLIRGSGVDLASCTYLEEPEGVPVVTMAARLLRDKGVWEFVQAARLLRERGLSCEFRLIGAPDPGNPTTITREELEAWREEGIVGLLGYREDVAAQYVASHVICLPSYREGLPKSLVEAAACGRAVVTTDVPGCRDAIEPDVSGLLVPPRDSLALADAIEELLVDPERRRAMGAAGRRLAEREFAIEQIVAGHLAIYEELHLNVG</sequence>
<dbReference type="SUPFAM" id="SSF53756">
    <property type="entry name" value="UDP-Glycosyltransferase/glycogen phosphorylase"/>
    <property type="match status" value="1"/>
</dbReference>
<dbReference type="InterPro" id="IPR028098">
    <property type="entry name" value="Glyco_trans_4-like_N"/>
</dbReference>
<dbReference type="PANTHER" id="PTHR12526:SF638">
    <property type="entry name" value="SPORE COAT PROTEIN SA"/>
    <property type="match status" value="1"/>
</dbReference>
<dbReference type="CDD" id="cd03808">
    <property type="entry name" value="GT4_CapM-like"/>
    <property type="match status" value="1"/>
</dbReference>
<name>A0A6I6D4M1_9GAMM</name>
<gene>
    <name evidence="3" type="ORF">GM160_05010</name>
</gene>
<accession>A0A6I6D4M1</accession>
<dbReference type="GO" id="GO:0016757">
    <property type="term" value="F:glycosyltransferase activity"/>
    <property type="evidence" value="ECO:0007669"/>
    <property type="project" value="InterPro"/>
</dbReference>
<dbReference type="Proteomes" id="UP000427716">
    <property type="component" value="Chromosome"/>
</dbReference>
<dbReference type="Pfam" id="PF13477">
    <property type="entry name" value="Glyco_trans_4_2"/>
    <property type="match status" value="1"/>
</dbReference>
<dbReference type="InterPro" id="IPR001296">
    <property type="entry name" value="Glyco_trans_1"/>
</dbReference>
<protein>
    <submittedName>
        <fullName evidence="3">Glycosyltransferase</fullName>
    </submittedName>
</protein>